<sequence>MPHLRTLNQEAYQDFYRYLNSIGKPVLVYYYSTGNNEKTKSPYGDYLLHFWRCYERGLGGVGFWAAGQYYGDPWYREGYPAVYDSTLLYPTETEVLPSRRLAAWRRGFADLALLRQTGAVLAARGDREGLAQLKQNAGLVADYPNDHTRAEAMRQYCRSILNP</sequence>
<organism evidence="1">
    <name type="scientific">bioreactor metagenome</name>
    <dbReference type="NCBI Taxonomy" id="1076179"/>
    <lineage>
        <taxon>unclassified sequences</taxon>
        <taxon>metagenomes</taxon>
        <taxon>ecological metagenomes</taxon>
    </lineage>
</organism>
<accession>A0A645DHC0</accession>
<proteinExistence type="predicted"/>
<gene>
    <name evidence="1" type="ORF">SDC9_135761</name>
</gene>
<protein>
    <submittedName>
        <fullName evidence="1">Uncharacterized protein</fullName>
    </submittedName>
</protein>
<name>A0A645DHC0_9ZZZZ</name>
<comment type="caution">
    <text evidence="1">The sequence shown here is derived from an EMBL/GenBank/DDBJ whole genome shotgun (WGS) entry which is preliminary data.</text>
</comment>
<dbReference type="EMBL" id="VSSQ01036239">
    <property type="protein sequence ID" value="MPM88657.1"/>
    <property type="molecule type" value="Genomic_DNA"/>
</dbReference>
<evidence type="ECO:0000313" key="1">
    <source>
        <dbReference type="EMBL" id="MPM88657.1"/>
    </source>
</evidence>
<dbReference type="AlphaFoldDB" id="A0A645DHC0"/>
<reference evidence="1" key="1">
    <citation type="submission" date="2019-08" db="EMBL/GenBank/DDBJ databases">
        <authorList>
            <person name="Kucharzyk K."/>
            <person name="Murdoch R.W."/>
            <person name="Higgins S."/>
            <person name="Loffler F."/>
        </authorList>
    </citation>
    <scope>NUCLEOTIDE SEQUENCE</scope>
</reference>